<sequence>MLATISATNSSSSSTYNYSFTVRFTNQGSTVGSRTTSIIGVAPGQTRSVDVSTVYVKRSTETLSGRCEVKYPSRTSS</sequence>
<name>A0A918X1I7_9ACTN</name>
<organism evidence="1 2">
    <name type="scientific">Streptomyces finlayi</name>
    <dbReference type="NCBI Taxonomy" id="67296"/>
    <lineage>
        <taxon>Bacteria</taxon>
        <taxon>Bacillati</taxon>
        <taxon>Actinomycetota</taxon>
        <taxon>Actinomycetes</taxon>
        <taxon>Kitasatosporales</taxon>
        <taxon>Streptomycetaceae</taxon>
        <taxon>Streptomyces</taxon>
    </lineage>
</organism>
<dbReference type="EMBL" id="BMVC01000010">
    <property type="protein sequence ID" value="GHD02906.1"/>
    <property type="molecule type" value="Genomic_DNA"/>
</dbReference>
<dbReference type="AlphaFoldDB" id="A0A918X1I7"/>
<proteinExistence type="predicted"/>
<accession>A0A918X1I7</accession>
<evidence type="ECO:0000313" key="2">
    <source>
        <dbReference type="Proteomes" id="UP000638353"/>
    </source>
</evidence>
<reference evidence="1" key="1">
    <citation type="journal article" date="2014" name="Int. J. Syst. Evol. Microbiol.">
        <title>Complete genome sequence of Corynebacterium casei LMG S-19264T (=DSM 44701T), isolated from a smear-ripened cheese.</title>
        <authorList>
            <consortium name="US DOE Joint Genome Institute (JGI-PGF)"/>
            <person name="Walter F."/>
            <person name="Albersmeier A."/>
            <person name="Kalinowski J."/>
            <person name="Ruckert C."/>
        </authorList>
    </citation>
    <scope>NUCLEOTIDE SEQUENCE</scope>
    <source>
        <strain evidence="1">JCM 4637</strain>
    </source>
</reference>
<comment type="caution">
    <text evidence="1">The sequence shown here is derived from an EMBL/GenBank/DDBJ whole genome shotgun (WGS) entry which is preliminary data.</text>
</comment>
<protein>
    <submittedName>
        <fullName evidence="1">Uncharacterized protein</fullName>
    </submittedName>
</protein>
<gene>
    <name evidence="1" type="ORF">GCM10010334_50030</name>
</gene>
<reference evidence="1" key="2">
    <citation type="submission" date="2020-09" db="EMBL/GenBank/DDBJ databases">
        <authorList>
            <person name="Sun Q."/>
            <person name="Ohkuma M."/>
        </authorList>
    </citation>
    <scope>NUCLEOTIDE SEQUENCE</scope>
    <source>
        <strain evidence="1">JCM 4637</strain>
    </source>
</reference>
<dbReference type="Proteomes" id="UP000638353">
    <property type="component" value="Unassembled WGS sequence"/>
</dbReference>
<evidence type="ECO:0000313" key="1">
    <source>
        <dbReference type="EMBL" id="GHD02906.1"/>
    </source>
</evidence>